<organism evidence="1 2">
    <name type="scientific">Actinomadura pelletieri DSM 43383</name>
    <dbReference type="NCBI Taxonomy" id="1120940"/>
    <lineage>
        <taxon>Bacteria</taxon>
        <taxon>Bacillati</taxon>
        <taxon>Actinomycetota</taxon>
        <taxon>Actinomycetes</taxon>
        <taxon>Streptosporangiales</taxon>
        <taxon>Thermomonosporaceae</taxon>
        <taxon>Actinomadura</taxon>
    </lineage>
</organism>
<dbReference type="Proteomes" id="UP000274601">
    <property type="component" value="Unassembled WGS sequence"/>
</dbReference>
<reference evidence="1 2" key="1">
    <citation type="submission" date="2018-10" db="EMBL/GenBank/DDBJ databases">
        <title>Genomic Encyclopedia of Archaeal and Bacterial Type Strains, Phase II (KMG-II): from individual species to whole genera.</title>
        <authorList>
            <person name="Goeker M."/>
        </authorList>
    </citation>
    <scope>NUCLEOTIDE SEQUENCE [LARGE SCALE GENOMIC DNA]</scope>
    <source>
        <strain evidence="1 2">DSM 43383</strain>
    </source>
</reference>
<name>A0A495QAK5_9ACTN</name>
<accession>A0A495QAK5</accession>
<evidence type="ECO:0000313" key="2">
    <source>
        <dbReference type="Proteomes" id="UP000274601"/>
    </source>
</evidence>
<sequence>MGEDAADLAKFGASERFADRLGGAASRHAFTPNNTVNATNAAVVAPGVETDHRRGRYDREIPAVVGGDLVVEV</sequence>
<dbReference type="EMBL" id="RBWU01000007">
    <property type="protein sequence ID" value="RKS68703.1"/>
    <property type="molecule type" value="Genomic_DNA"/>
</dbReference>
<protein>
    <submittedName>
        <fullName evidence="1">Uncharacterized protein</fullName>
    </submittedName>
</protein>
<dbReference type="AlphaFoldDB" id="A0A495QAK5"/>
<keyword evidence="2" id="KW-1185">Reference proteome</keyword>
<gene>
    <name evidence="1" type="ORF">BZB76_5828</name>
</gene>
<evidence type="ECO:0000313" key="1">
    <source>
        <dbReference type="EMBL" id="RKS68703.1"/>
    </source>
</evidence>
<proteinExistence type="predicted"/>
<comment type="caution">
    <text evidence="1">The sequence shown here is derived from an EMBL/GenBank/DDBJ whole genome shotgun (WGS) entry which is preliminary data.</text>
</comment>